<dbReference type="InterPro" id="IPR036047">
    <property type="entry name" value="F-box-like_dom_sf"/>
</dbReference>
<dbReference type="AlphaFoldDB" id="A0A1L9RM03"/>
<protein>
    <recommendedName>
        <fullName evidence="1">F-box domain-containing protein</fullName>
    </recommendedName>
</protein>
<organism evidence="2 3">
    <name type="scientific">Aspergillus wentii DTO 134E9</name>
    <dbReference type="NCBI Taxonomy" id="1073089"/>
    <lineage>
        <taxon>Eukaryota</taxon>
        <taxon>Fungi</taxon>
        <taxon>Dikarya</taxon>
        <taxon>Ascomycota</taxon>
        <taxon>Pezizomycotina</taxon>
        <taxon>Eurotiomycetes</taxon>
        <taxon>Eurotiomycetidae</taxon>
        <taxon>Eurotiales</taxon>
        <taxon>Aspergillaceae</taxon>
        <taxon>Aspergillus</taxon>
        <taxon>Aspergillus subgen. Cremei</taxon>
    </lineage>
</organism>
<dbReference type="PROSITE" id="PS50181">
    <property type="entry name" value="FBOX"/>
    <property type="match status" value="1"/>
</dbReference>
<reference evidence="3" key="1">
    <citation type="journal article" date="2017" name="Genome Biol.">
        <title>Comparative genomics reveals high biological diversity and specific adaptations in the industrially and medically important fungal genus Aspergillus.</title>
        <authorList>
            <person name="de Vries R.P."/>
            <person name="Riley R."/>
            <person name="Wiebenga A."/>
            <person name="Aguilar-Osorio G."/>
            <person name="Amillis S."/>
            <person name="Uchima C.A."/>
            <person name="Anderluh G."/>
            <person name="Asadollahi M."/>
            <person name="Askin M."/>
            <person name="Barry K."/>
            <person name="Battaglia E."/>
            <person name="Bayram O."/>
            <person name="Benocci T."/>
            <person name="Braus-Stromeyer S.A."/>
            <person name="Caldana C."/>
            <person name="Canovas D."/>
            <person name="Cerqueira G.C."/>
            <person name="Chen F."/>
            <person name="Chen W."/>
            <person name="Choi C."/>
            <person name="Clum A."/>
            <person name="Dos Santos R.A."/>
            <person name="Damasio A.R."/>
            <person name="Diallinas G."/>
            <person name="Emri T."/>
            <person name="Fekete E."/>
            <person name="Flipphi M."/>
            <person name="Freyberg S."/>
            <person name="Gallo A."/>
            <person name="Gournas C."/>
            <person name="Habgood R."/>
            <person name="Hainaut M."/>
            <person name="Harispe M.L."/>
            <person name="Henrissat B."/>
            <person name="Hilden K.S."/>
            <person name="Hope R."/>
            <person name="Hossain A."/>
            <person name="Karabika E."/>
            <person name="Karaffa L."/>
            <person name="Karanyi Z."/>
            <person name="Krasevec N."/>
            <person name="Kuo A."/>
            <person name="Kusch H."/>
            <person name="LaButti K."/>
            <person name="Lagendijk E.L."/>
            <person name="Lapidus A."/>
            <person name="Levasseur A."/>
            <person name="Lindquist E."/>
            <person name="Lipzen A."/>
            <person name="Logrieco A.F."/>
            <person name="MacCabe A."/>
            <person name="Maekelae M.R."/>
            <person name="Malavazi I."/>
            <person name="Melin P."/>
            <person name="Meyer V."/>
            <person name="Mielnichuk N."/>
            <person name="Miskei M."/>
            <person name="Molnar A.P."/>
            <person name="Mule G."/>
            <person name="Ngan C.Y."/>
            <person name="Orejas M."/>
            <person name="Orosz E."/>
            <person name="Ouedraogo J.P."/>
            <person name="Overkamp K.M."/>
            <person name="Park H.-S."/>
            <person name="Perrone G."/>
            <person name="Piumi F."/>
            <person name="Punt P.J."/>
            <person name="Ram A.F."/>
            <person name="Ramon A."/>
            <person name="Rauscher S."/>
            <person name="Record E."/>
            <person name="Riano-Pachon D.M."/>
            <person name="Robert V."/>
            <person name="Roehrig J."/>
            <person name="Ruller R."/>
            <person name="Salamov A."/>
            <person name="Salih N.S."/>
            <person name="Samson R.A."/>
            <person name="Sandor E."/>
            <person name="Sanguinetti M."/>
            <person name="Schuetze T."/>
            <person name="Sepcic K."/>
            <person name="Shelest E."/>
            <person name="Sherlock G."/>
            <person name="Sophianopoulou V."/>
            <person name="Squina F.M."/>
            <person name="Sun H."/>
            <person name="Susca A."/>
            <person name="Todd R.B."/>
            <person name="Tsang A."/>
            <person name="Unkles S.E."/>
            <person name="van de Wiele N."/>
            <person name="van Rossen-Uffink D."/>
            <person name="Oliveira J.V."/>
            <person name="Vesth T.C."/>
            <person name="Visser J."/>
            <person name="Yu J.-H."/>
            <person name="Zhou M."/>
            <person name="Andersen M.R."/>
            <person name="Archer D.B."/>
            <person name="Baker S.E."/>
            <person name="Benoit I."/>
            <person name="Brakhage A.A."/>
            <person name="Braus G.H."/>
            <person name="Fischer R."/>
            <person name="Frisvad J.C."/>
            <person name="Goldman G.H."/>
            <person name="Houbraken J."/>
            <person name="Oakley B."/>
            <person name="Pocsi I."/>
            <person name="Scazzocchio C."/>
            <person name="Seiboth B."/>
            <person name="vanKuyk P.A."/>
            <person name="Wortman J."/>
            <person name="Dyer P.S."/>
            <person name="Grigoriev I.V."/>
        </authorList>
    </citation>
    <scope>NUCLEOTIDE SEQUENCE [LARGE SCALE GENOMIC DNA]</scope>
    <source>
        <strain evidence="3">DTO 134E9</strain>
    </source>
</reference>
<gene>
    <name evidence="2" type="ORF">ASPWEDRAFT_741052</name>
</gene>
<dbReference type="CDD" id="cd09917">
    <property type="entry name" value="F-box_SF"/>
    <property type="match status" value="1"/>
</dbReference>
<dbReference type="InterPro" id="IPR001810">
    <property type="entry name" value="F-box_dom"/>
</dbReference>
<dbReference type="STRING" id="1073089.A0A1L9RM03"/>
<evidence type="ECO:0000259" key="1">
    <source>
        <dbReference type="PROSITE" id="PS50181"/>
    </source>
</evidence>
<sequence length="455" mass="51887">MPLSRLPKEILFLIFDKLDRPAILSLVRTSRHFHDVAVTNYYRSLSPSSLPLKNLLLLARTFAESPHLAMLVRHLDLSEWVAREEDRAAAAQVYDDNIALQLFDPVRMQLSIGVNNQWLNALRARNRDAWISVLLPKMLNLQTLYLDYSHSPVWTQLVFKRAGCGFRPFDTLPRFRFLSDVRLSANKAWGNWGVSLSCGIPFFKLPNVQRIAATKVVSWEMNPASTWHYAFPTPQHTSTVKEISIDRIDSCDELERWTNACQGLKTFHFGAWDDTSSANQTFDPVSLRAMLYASEPTLEDLTVTFNSLDSELPDHPDHQVPALNAWMRSLKRFRMLKHLHMRFPNLIDVSGRNNQDITDPDLLHTLANDLPESLETLVITDNYPEHFESLLRELTRLLQSKSKFPSLSRISLCMLARGLPDDNLPADLVRRSLVPLTALGQSVGVEVLSTVHTEP</sequence>
<dbReference type="OrthoDB" id="4191831at2759"/>
<dbReference type="GeneID" id="63755286"/>
<dbReference type="InterPro" id="IPR056867">
    <property type="entry name" value="LRR_15"/>
</dbReference>
<dbReference type="RefSeq" id="XP_040689651.1">
    <property type="nucleotide sequence ID" value="XM_040839438.1"/>
</dbReference>
<evidence type="ECO:0000313" key="3">
    <source>
        <dbReference type="Proteomes" id="UP000184383"/>
    </source>
</evidence>
<accession>A0A1L9RM03</accession>
<name>A0A1L9RM03_ASPWE</name>
<evidence type="ECO:0000313" key="2">
    <source>
        <dbReference type="EMBL" id="OJJ35975.1"/>
    </source>
</evidence>
<keyword evidence="3" id="KW-1185">Reference proteome</keyword>
<dbReference type="Pfam" id="PF12937">
    <property type="entry name" value="F-box-like"/>
    <property type="match status" value="1"/>
</dbReference>
<dbReference type="Pfam" id="PF24969">
    <property type="entry name" value="LRR_15"/>
    <property type="match status" value="1"/>
</dbReference>
<dbReference type="VEuPathDB" id="FungiDB:ASPWEDRAFT_741052"/>
<dbReference type="EMBL" id="KV878212">
    <property type="protein sequence ID" value="OJJ35975.1"/>
    <property type="molecule type" value="Genomic_DNA"/>
</dbReference>
<proteinExistence type="predicted"/>
<dbReference type="SUPFAM" id="SSF52047">
    <property type="entry name" value="RNI-like"/>
    <property type="match status" value="1"/>
</dbReference>
<feature type="domain" description="F-box" evidence="1">
    <location>
        <begin position="1"/>
        <end position="45"/>
    </location>
</feature>
<dbReference type="SUPFAM" id="SSF81383">
    <property type="entry name" value="F-box domain"/>
    <property type="match status" value="1"/>
</dbReference>
<dbReference type="Proteomes" id="UP000184383">
    <property type="component" value="Unassembled WGS sequence"/>
</dbReference>